<evidence type="ECO:0000256" key="1">
    <source>
        <dbReference type="SAM" id="Phobius"/>
    </source>
</evidence>
<keyword evidence="1" id="KW-0812">Transmembrane</keyword>
<accession>A0ABU8KWY1</accession>
<reference evidence="2 3" key="1">
    <citation type="submission" date="2022-12" db="EMBL/GenBank/DDBJ databases">
        <authorList>
            <person name="Muema E."/>
        </authorList>
    </citation>
    <scope>NUCLEOTIDE SEQUENCE [LARGE SCALE GENOMIC DNA]</scope>
    <source>
        <strain evidence="3">1326</strain>
    </source>
</reference>
<feature type="transmembrane region" description="Helical" evidence="1">
    <location>
        <begin position="6"/>
        <end position="24"/>
    </location>
</feature>
<organism evidence="2 3">
    <name type="scientific">Mesorhizobium salmacidum</name>
    <dbReference type="NCBI Taxonomy" id="3015171"/>
    <lineage>
        <taxon>Bacteria</taxon>
        <taxon>Pseudomonadati</taxon>
        <taxon>Pseudomonadota</taxon>
        <taxon>Alphaproteobacteria</taxon>
        <taxon>Hyphomicrobiales</taxon>
        <taxon>Phyllobacteriaceae</taxon>
        <taxon>Mesorhizobium</taxon>
    </lineage>
</organism>
<dbReference type="EMBL" id="JAPYKS010000009">
    <property type="protein sequence ID" value="MEI9409912.1"/>
    <property type="molecule type" value="Genomic_DNA"/>
</dbReference>
<evidence type="ECO:0000313" key="3">
    <source>
        <dbReference type="Proteomes" id="UP001387293"/>
    </source>
</evidence>
<protein>
    <recommendedName>
        <fullName evidence="4">DUF2788 domain-containing protein</fullName>
    </recommendedName>
</protein>
<feature type="transmembrane region" description="Helical" evidence="1">
    <location>
        <begin position="36"/>
        <end position="55"/>
    </location>
</feature>
<comment type="caution">
    <text evidence="2">The sequence shown here is derived from an EMBL/GenBank/DDBJ whole genome shotgun (WGS) entry which is preliminary data.</text>
</comment>
<evidence type="ECO:0000313" key="2">
    <source>
        <dbReference type="EMBL" id="MEI9409912.1"/>
    </source>
</evidence>
<evidence type="ECO:0008006" key="4">
    <source>
        <dbReference type="Google" id="ProtNLM"/>
    </source>
</evidence>
<keyword evidence="1" id="KW-0472">Membrane</keyword>
<keyword evidence="3" id="KW-1185">Reference proteome</keyword>
<name>A0ABU8KWY1_9HYPH</name>
<keyword evidence="1" id="KW-1133">Transmembrane helix</keyword>
<proteinExistence type="predicted"/>
<dbReference type="Proteomes" id="UP001387293">
    <property type="component" value="Unassembled WGS sequence"/>
</dbReference>
<gene>
    <name evidence="2" type="ORF">O7A60_14170</name>
</gene>
<dbReference type="RefSeq" id="WP_337106839.1">
    <property type="nucleotide sequence ID" value="NZ_JAPYKS010000009.1"/>
</dbReference>
<sequence length="64" mass="6784">MSMLYLFPSVVFFAGVAMVVWARIGRDGLSKLEIGVLSVIGTAVALFGLGMFMFLSQLAGVKLG</sequence>